<feature type="transmembrane region" description="Helical" evidence="1">
    <location>
        <begin position="18"/>
        <end position="39"/>
    </location>
</feature>
<protein>
    <recommendedName>
        <fullName evidence="2">DUF6534 domain-containing protein</fullName>
    </recommendedName>
</protein>
<gene>
    <name evidence="3" type="ORF">DAEQUDRAFT_812669</name>
</gene>
<dbReference type="OrthoDB" id="2953893at2759"/>
<organism evidence="3 4">
    <name type="scientific">Daedalea quercina L-15889</name>
    <dbReference type="NCBI Taxonomy" id="1314783"/>
    <lineage>
        <taxon>Eukaryota</taxon>
        <taxon>Fungi</taxon>
        <taxon>Dikarya</taxon>
        <taxon>Basidiomycota</taxon>
        <taxon>Agaricomycotina</taxon>
        <taxon>Agaricomycetes</taxon>
        <taxon>Polyporales</taxon>
        <taxon>Fomitopsis</taxon>
    </lineage>
</organism>
<dbReference type="PANTHER" id="PTHR40465">
    <property type="entry name" value="CHROMOSOME 1, WHOLE GENOME SHOTGUN SEQUENCE"/>
    <property type="match status" value="1"/>
</dbReference>
<keyword evidence="1" id="KW-0812">Transmembrane</keyword>
<sequence>MSAQAATSSLNLIAGPQLIGAFFNWALLGVLNIQVYLYHTYFPKDRWPFRLMVFGILVFEWIHTGLVTSGCMSIYVYGFGNVESLTSLHNSWFAVPVMCAFVSVFVQIFFAWRIYMFSRSYWLAGGVVTLSLMQGISAIVAGAMMKPLKSAEDIAHGAIFPAILVWISGAAATDIIIAALMTVLLLKSRNGLPRTEALINRMIELVVETGTLTAGCAVIMLILAKAPQTKNTLLYEALSLTITKVYANTFLTNLNSRAHMQEGLPKVQVSLSRAEATGFSTTRGTISTGSQPNASYELPSYSKGYEVNSFNNEVQKSDADVLAIA</sequence>
<dbReference type="InterPro" id="IPR045339">
    <property type="entry name" value="DUF6534"/>
</dbReference>
<evidence type="ECO:0000256" key="1">
    <source>
        <dbReference type="SAM" id="Phobius"/>
    </source>
</evidence>
<keyword evidence="1" id="KW-1133">Transmembrane helix</keyword>
<evidence type="ECO:0000313" key="4">
    <source>
        <dbReference type="Proteomes" id="UP000076727"/>
    </source>
</evidence>
<accession>A0A165P051</accession>
<name>A0A165P051_9APHY</name>
<dbReference type="EMBL" id="KV429074">
    <property type="protein sequence ID" value="KZT67595.1"/>
    <property type="molecule type" value="Genomic_DNA"/>
</dbReference>
<feature type="transmembrane region" description="Helical" evidence="1">
    <location>
        <begin position="205"/>
        <end position="224"/>
    </location>
</feature>
<feature type="transmembrane region" description="Helical" evidence="1">
    <location>
        <begin position="121"/>
        <end position="143"/>
    </location>
</feature>
<dbReference type="STRING" id="1314783.A0A165P051"/>
<dbReference type="PANTHER" id="PTHR40465:SF1">
    <property type="entry name" value="DUF6534 DOMAIN-CONTAINING PROTEIN"/>
    <property type="match status" value="1"/>
</dbReference>
<feature type="transmembrane region" description="Helical" evidence="1">
    <location>
        <begin position="91"/>
        <end position="112"/>
    </location>
</feature>
<dbReference type="Pfam" id="PF20152">
    <property type="entry name" value="DUF6534"/>
    <property type="match status" value="1"/>
</dbReference>
<reference evidence="3 4" key="1">
    <citation type="journal article" date="2016" name="Mol. Biol. Evol.">
        <title>Comparative Genomics of Early-Diverging Mushroom-Forming Fungi Provides Insights into the Origins of Lignocellulose Decay Capabilities.</title>
        <authorList>
            <person name="Nagy L.G."/>
            <person name="Riley R."/>
            <person name="Tritt A."/>
            <person name="Adam C."/>
            <person name="Daum C."/>
            <person name="Floudas D."/>
            <person name="Sun H."/>
            <person name="Yadav J.S."/>
            <person name="Pangilinan J."/>
            <person name="Larsson K.H."/>
            <person name="Matsuura K."/>
            <person name="Barry K."/>
            <person name="Labutti K."/>
            <person name="Kuo R."/>
            <person name="Ohm R.A."/>
            <person name="Bhattacharya S.S."/>
            <person name="Shirouzu T."/>
            <person name="Yoshinaga Y."/>
            <person name="Martin F.M."/>
            <person name="Grigoriev I.V."/>
            <person name="Hibbett D.S."/>
        </authorList>
    </citation>
    <scope>NUCLEOTIDE SEQUENCE [LARGE SCALE GENOMIC DNA]</scope>
    <source>
        <strain evidence="3 4">L-15889</strain>
    </source>
</reference>
<keyword evidence="1" id="KW-0472">Membrane</keyword>
<dbReference type="AlphaFoldDB" id="A0A165P051"/>
<feature type="transmembrane region" description="Helical" evidence="1">
    <location>
        <begin position="51"/>
        <end position="79"/>
    </location>
</feature>
<feature type="transmembrane region" description="Helical" evidence="1">
    <location>
        <begin position="163"/>
        <end position="185"/>
    </location>
</feature>
<feature type="domain" description="DUF6534" evidence="2">
    <location>
        <begin position="170"/>
        <end position="259"/>
    </location>
</feature>
<proteinExistence type="predicted"/>
<dbReference type="Proteomes" id="UP000076727">
    <property type="component" value="Unassembled WGS sequence"/>
</dbReference>
<keyword evidence="4" id="KW-1185">Reference proteome</keyword>
<evidence type="ECO:0000259" key="2">
    <source>
        <dbReference type="Pfam" id="PF20152"/>
    </source>
</evidence>
<evidence type="ECO:0000313" key="3">
    <source>
        <dbReference type="EMBL" id="KZT67595.1"/>
    </source>
</evidence>